<dbReference type="InterPro" id="IPR016181">
    <property type="entry name" value="Acyl_CoA_acyltransferase"/>
</dbReference>
<keyword evidence="3" id="KW-1185">Reference proteome</keyword>
<dbReference type="PROSITE" id="PS51186">
    <property type="entry name" value="GNAT"/>
    <property type="match status" value="1"/>
</dbReference>
<protein>
    <submittedName>
        <fullName evidence="2">GNAT family N-acetyltransferase</fullName>
    </submittedName>
</protein>
<sequence>MRPAISLRHPRPDDAAALEALVSDPAVALPTAAIPHPYPPGGAAAHLADLARRQAGGLEHAFAIIAGIAPETAPGTAPLIGMITLRPDIDDGDGRTAELGYVLGRDWWGQGIATAAGRKVLVIARDQLALARLAADVKHDNHRSAAVLHHLGFTETGRRMKHWPARGGMVLVRQFVLNLG</sequence>
<dbReference type="EMBL" id="JBBKTW010000004">
    <property type="protein sequence ID" value="MEN2989000.1"/>
    <property type="molecule type" value="Genomic_DNA"/>
</dbReference>
<feature type="domain" description="N-acetyltransferase" evidence="1">
    <location>
        <begin position="5"/>
        <end position="177"/>
    </location>
</feature>
<evidence type="ECO:0000313" key="2">
    <source>
        <dbReference type="EMBL" id="MEN2989000.1"/>
    </source>
</evidence>
<dbReference type="RefSeq" id="WP_345933741.1">
    <property type="nucleotide sequence ID" value="NZ_JBBKTV010000006.1"/>
</dbReference>
<proteinExistence type="predicted"/>
<evidence type="ECO:0000313" key="3">
    <source>
        <dbReference type="Proteomes" id="UP001413721"/>
    </source>
</evidence>
<gene>
    <name evidence="2" type="ORF">WG926_11860</name>
</gene>
<dbReference type="SUPFAM" id="SSF55729">
    <property type="entry name" value="Acyl-CoA N-acyltransferases (Nat)"/>
    <property type="match status" value="1"/>
</dbReference>
<dbReference type="InterPro" id="IPR051531">
    <property type="entry name" value="N-acetyltransferase"/>
</dbReference>
<name>A0ABU9YK42_9PROT</name>
<dbReference type="Gene3D" id="3.40.630.30">
    <property type="match status" value="1"/>
</dbReference>
<accession>A0ABU9YK42</accession>
<dbReference type="Pfam" id="PF13302">
    <property type="entry name" value="Acetyltransf_3"/>
    <property type="match status" value="1"/>
</dbReference>
<reference evidence="2 3" key="1">
    <citation type="submission" date="2024-03" db="EMBL/GenBank/DDBJ databases">
        <title>High-quality draft genome sequencing of Tistrella sp. BH-R2-4.</title>
        <authorList>
            <person name="Dong C."/>
        </authorList>
    </citation>
    <scope>NUCLEOTIDE SEQUENCE [LARGE SCALE GENOMIC DNA]</scope>
    <source>
        <strain evidence="2 3">BH-R2-4</strain>
    </source>
</reference>
<dbReference type="Proteomes" id="UP001413721">
    <property type="component" value="Unassembled WGS sequence"/>
</dbReference>
<comment type="caution">
    <text evidence="2">The sequence shown here is derived from an EMBL/GenBank/DDBJ whole genome shotgun (WGS) entry which is preliminary data.</text>
</comment>
<dbReference type="InterPro" id="IPR000182">
    <property type="entry name" value="GNAT_dom"/>
</dbReference>
<organism evidence="2 3">
    <name type="scientific">Tistrella arctica</name>
    <dbReference type="NCBI Taxonomy" id="3133430"/>
    <lineage>
        <taxon>Bacteria</taxon>
        <taxon>Pseudomonadati</taxon>
        <taxon>Pseudomonadota</taxon>
        <taxon>Alphaproteobacteria</taxon>
        <taxon>Geminicoccales</taxon>
        <taxon>Geminicoccaceae</taxon>
        <taxon>Tistrella</taxon>
    </lineage>
</organism>
<dbReference type="PANTHER" id="PTHR43792">
    <property type="entry name" value="GNAT FAMILY, PUTATIVE (AFU_ORTHOLOGUE AFUA_3G00765)-RELATED-RELATED"/>
    <property type="match status" value="1"/>
</dbReference>
<evidence type="ECO:0000259" key="1">
    <source>
        <dbReference type="PROSITE" id="PS51186"/>
    </source>
</evidence>
<dbReference type="PANTHER" id="PTHR43792:SF16">
    <property type="entry name" value="N-ACETYLTRANSFERASE DOMAIN-CONTAINING PROTEIN"/>
    <property type="match status" value="1"/>
</dbReference>